<comment type="caution">
    <text evidence="3">The sequence shown here is derived from an EMBL/GenBank/DDBJ whole genome shotgun (WGS) entry which is preliminary data.</text>
</comment>
<dbReference type="Proteomes" id="UP000265703">
    <property type="component" value="Unassembled WGS sequence"/>
</dbReference>
<proteinExistence type="predicted"/>
<feature type="compositionally biased region" description="Polar residues" evidence="2">
    <location>
        <begin position="318"/>
        <end position="336"/>
    </location>
</feature>
<protein>
    <submittedName>
        <fullName evidence="3">Uncharacterized protein</fullName>
    </submittedName>
</protein>
<dbReference type="EMBL" id="QKYT01001279">
    <property type="protein sequence ID" value="RIA79467.1"/>
    <property type="molecule type" value="Genomic_DNA"/>
</dbReference>
<sequence length="391" mass="44616">MSSSLELLKQRIIELEVENIEIAKLRKENAELRKENTDLKMEFANFETERAELKRKISETLRMTEEERTRHDAENIKLRTTIEDVSSQAQESLPTHPEEKISQDLNLATHPCNSMLSEEKICSKLDSKCKKGKGVDKFKQELFAPELPSQASQHLAQLYDKAFNAEDGANYANQEEILCWCLYVKDFRIQLNEIIENSDGKFGKKKARSLLYDSIIKHLNLLRKQRSQELSLHLPEILRDTLRKKTQRAEKIYMLFEEIVGLNKIKLIKTYSANSISKLTNSQIREIIEKQIDSLANTFQDISSKKVSISTAPFPSTHVSAKRLNGNSSSETSPGNTSKTEVTTSSTISSDDSDECFDTFNLDSSALYPLCNEDHKVNRSIFDEIKVSVKA</sequence>
<dbReference type="AlphaFoldDB" id="A0A397S655"/>
<name>A0A397S655_9GLOM</name>
<dbReference type="Gene3D" id="1.20.5.170">
    <property type="match status" value="1"/>
</dbReference>
<keyword evidence="1" id="KW-0175">Coiled coil</keyword>
<evidence type="ECO:0000313" key="3">
    <source>
        <dbReference type="EMBL" id="RIA79467.1"/>
    </source>
</evidence>
<feature type="coiled-coil region" evidence="1">
    <location>
        <begin position="13"/>
        <end position="63"/>
    </location>
</feature>
<dbReference type="OrthoDB" id="2437446at2759"/>
<gene>
    <name evidence="3" type="ORF">C1645_840594</name>
</gene>
<feature type="compositionally biased region" description="Low complexity" evidence="2">
    <location>
        <begin position="337"/>
        <end position="350"/>
    </location>
</feature>
<reference evidence="3 4" key="1">
    <citation type="submission" date="2018-06" db="EMBL/GenBank/DDBJ databases">
        <title>Comparative genomics reveals the genomic features of Rhizophagus irregularis, R. cerebriforme, R. diaphanum and Gigaspora rosea, and their symbiotic lifestyle signature.</title>
        <authorList>
            <person name="Morin E."/>
            <person name="San Clemente H."/>
            <person name="Chen E.C.H."/>
            <person name="De La Providencia I."/>
            <person name="Hainaut M."/>
            <person name="Kuo A."/>
            <person name="Kohler A."/>
            <person name="Murat C."/>
            <person name="Tang N."/>
            <person name="Roy S."/>
            <person name="Loubradou J."/>
            <person name="Henrissat B."/>
            <person name="Grigoriev I.V."/>
            <person name="Corradi N."/>
            <person name="Roux C."/>
            <person name="Martin F.M."/>
        </authorList>
    </citation>
    <scope>NUCLEOTIDE SEQUENCE [LARGE SCALE GENOMIC DNA]</scope>
    <source>
        <strain evidence="3 4">DAOM 227022</strain>
    </source>
</reference>
<keyword evidence="4" id="KW-1185">Reference proteome</keyword>
<accession>A0A397S655</accession>
<evidence type="ECO:0000256" key="1">
    <source>
        <dbReference type="SAM" id="Coils"/>
    </source>
</evidence>
<evidence type="ECO:0000313" key="4">
    <source>
        <dbReference type="Proteomes" id="UP000265703"/>
    </source>
</evidence>
<feature type="region of interest" description="Disordered" evidence="2">
    <location>
        <begin position="318"/>
        <end position="351"/>
    </location>
</feature>
<evidence type="ECO:0000256" key="2">
    <source>
        <dbReference type="SAM" id="MobiDB-lite"/>
    </source>
</evidence>
<organism evidence="3 4">
    <name type="scientific">Glomus cerebriforme</name>
    <dbReference type="NCBI Taxonomy" id="658196"/>
    <lineage>
        <taxon>Eukaryota</taxon>
        <taxon>Fungi</taxon>
        <taxon>Fungi incertae sedis</taxon>
        <taxon>Mucoromycota</taxon>
        <taxon>Glomeromycotina</taxon>
        <taxon>Glomeromycetes</taxon>
        <taxon>Glomerales</taxon>
        <taxon>Glomeraceae</taxon>
        <taxon>Glomus</taxon>
    </lineage>
</organism>